<accession>A0A5C7J775</accession>
<evidence type="ECO:0000313" key="2">
    <source>
        <dbReference type="Proteomes" id="UP000321026"/>
    </source>
</evidence>
<name>A0A5C7J775_9BACT</name>
<gene>
    <name evidence="1" type="ORF">E6Q11_02790</name>
</gene>
<dbReference type="Proteomes" id="UP000321026">
    <property type="component" value="Unassembled WGS sequence"/>
</dbReference>
<organism evidence="1 2">
    <name type="scientific">Candidatus Dojkabacteria bacterium</name>
    <dbReference type="NCBI Taxonomy" id="2099670"/>
    <lineage>
        <taxon>Bacteria</taxon>
        <taxon>Candidatus Dojkabacteria</taxon>
    </lineage>
</organism>
<sequence>MNDKSLHAALAHLARIRSAPSIAQYRYDMFGARNAGFLDHPQKVIRLFAPDAFDFEPVTIADCWIFRSPEIVDMPDFIIKIPQT</sequence>
<dbReference type="AlphaFoldDB" id="A0A5C7J775"/>
<reference evidence="1 2" key="1">
    <citation type="submission" date="2018-09" db="EMBL/GenBank/DDBJ databases">
        <title>Metagenome Assembled Genomes from an Advanced Water Purification Facility.</title>
        <authorList>
            <person name="Stamps B.W."/>
            <person name="Spear J.R."/>
        </authorList>
    </citation>
    <scope>NUCLEOTIDE SEQUENCE [LARGE SCALE GENOMIC DNA]</scope>
    <source>
        <strain evidence="1">Bin_63_2</strain>
    </source>
</reference>
<comment type="caution">
    <text evidence="1">The sequence shown here is derived from an EMBL/GenBank/DDBJ whole genome shotgun (WGS) entry which is preliminary data.</text>
</comment>
<protein>
    <submittedName>
        <fullName evidence="1">Uncharacterized protein</fullName>
    </submittedName>
</protein>
<evidence type="ECO:0000313" key="1">
    <source>
        <dbReference type="EMBL" id="TXG77415.1"/>
    </source>
</evidence>
<proteinExistence type="predicted"/>
<dbReference type="EMBL" id="SSDS01000046">
    <property type="protein sequence ID" value="TXG77415.1"/>
    <property type="molecule type" value="Genomic_DNA"/>
</dbReference>